<dbReference type="RefSeq" id="WP_090039174.1">
    <property type="nucleotide sequence ID" value="NZ_FOKI01000005.1"/>
</dbReference>
<dbReference type="Proteomes" id="UP000198619">
    <property type="component" value="Unassembled WGS sequence"/>
</dbReference>
<sequence>MIFSENKIVITKDNIYKLKEKTLQSINLKDKIFFDKPLEILILEEDMYIETIDIPVCNIKTIEKIIYNHIKERFLNWDELLFDYSIINKSSTGYKIVFYCIDSKELSKLRCLNEKIRISNIKIFQHVIEEESNKLIKDQQYIICTLFNKRFYIYFIFKGVIISGATFYKDKLTYKNIEEYVLSLKNTAAELNIKENINIWQIDFNLKFKPANLRKYRCMEDICLNIEEKETFHIGIS</sequence>
<accession>A0A1I0WGS1</accession>
<reference evidence="1 2" key="1">
    <citation type="submission" date="2016-10" db="EMBL/GenBank/DDBJ databases">
        <authorList>
            <person name="de Groot N.N."/>
        </authorList>
    </citation>
    <scope>NUCLEOTIDE SEQUENCE [LARGE SCALE GENOMIC DNA]</scope>
    <source>
        <strain evidence="1 2">DSM 12271</strain>
    </source>
</reference>
<gene>
    <name evidence="1" type="ORF">SAMN04488528_100589</name>
</gene>
<dbReference type="STRING" id="84698.SAMN04488528_100589"/>
<dbReference type="OrthoDB" id="1896123at2"/>
<evidence type="ECO:0000313" key="1">
    <source>
        <dbReference type="EMBL" id="SFA87942.1"/>
    </source>
</evidence>
<dbReference type="EMBL" id="FOKI01000005">
    <property type="protein sequence ID" value="SFA87942.1"/>
    <property type="molecule type" value="Genomic_DNA"/>
</dbReference>
<evidence type="ECO:0000313" key="2">
    <source>
        <dbReference type="Proteomes" id="UP000198619"/>
    </source>
</evidence>
<proteinExistence type="predicted"/>
<dbReference type="AlphaFoldDB" id="A0A1I0WGS1"/>
<protein>
    <submittedName>
        <fullName evidence="1">Uncharacterized protein</fullName>
    </submittedName>
</protein>
<organism evidence="1 2">
    <name type="scientific">Clostridium frigidicarnis</name>
    <dbReference type="NCBI Taxonomy" id="84698"/>
    <lineage>
        <taxon>Bacteria</taxon>
        <taxon>Bacillati</taxon>
        <taxon>Bacillota</taxon>
        <taxon>Clostridia</taxon>
        <taxon>Eubacteriales</taxon>
        <taxon>Clostridiaceae</taxon>
        <taxon>Clostridium</taxon>
    </lineage>
</organism>
<keyword evidence="2" id="KW-1185">Reference proteome</keyword>
<name>A0A1I0WGS1_9CLOT</name>